<dbReference type="InterPro" id="IPR001878">
    <property type="entry name" value="Znf_CCHC"/>
</dbReference>
<protein>
    <recommendedName>
        <fullName evidence="3">CCHC-type domain-containing protein</fullName>
    </recommendedName>
</protein>
<feature type="domain" description="CCHC-type" evidence="3">
    <location>
        <begin position="135"/>
        <end position="152"/>
    </location>
</feature>
<feature type="compositionally biased region" description="Polar residues" evidence="2">
    <location>
        <begin position="76"/>
        <end position="86"/>
    </location>
</feature>
<proteinExistence type="predicted"/>
<gene>
    <name evidence="4" type="ORF">TOLI1172_LOCUS9697</name>
</gene>
<feature type="compositionally biased region" description="Low complexity" evidence="2">
    <location>
        <begin position="115"/>
        <end position="128"/>
    </location>
</feature>
<keyword evidence="1" id="KW-0862">Zinc</keyword>
<evidence type="ECO:0000259" key="3">
    <source>
        <dbReference type="PROSITE" id="PS50158"/>
    </source>
</evidence>
<keyword evidence="1" id="KW-0479">Metal-binding</keyword>
<keyword evidence="1" id="KW-0863">Zinc-finger</keyword>
<feature type="region of interest" description="Disordered" evidence="2">
    <location>
        <begin position="72"/>
        <end position="138"/>
    </location>
</feature>
<name>A0A7S0ZL53_9RHOD</name>
<reference evidence="4" key="1">
    <citation type="submission" date="2021-01" db="EMBL/GenBank/DDBJ databases">
        <authorList>
            <person name="Corre E."/>
            <person name="Pelletier E."/>
            <person name="Niang G."/>
            <person name="Scheremetjew M."/>
            <person name="Finn R."/>
            <person name="Kale V."/>
            <person name="Holt S."/>
            <person name="Cochrane G."/>
            <person name="Meng A."/>
            <person name="Brown T."/>
            <person name="Cohen L."/>
        </authorList>
    </citation>
    <scope>NUCLEOTIDE SEQUENCE</scope>
    <source>
        <strain evidence="4">CCMP3278</strain>
    </source>
</reference>
<dbReference type="AlphaFoldDB" id="A0A7S0ZL53"/>
<dbReference type="EMBL" id="HBFP01013424">
    <property type="protein sequence ID" value="CAD8825298.1"/>
    <property type="molecule type" value="Transcribed_RNA"/>
</dbReference>
<dbReference type="GO" id="GO:0003676">
    <property type="term" value="F:nucleic acid binding"/>
    <property type="evidence" value="ECO:0007669"/>
    <property type="project" value="InterPro"/>
</dbReference>
<organism evidence="4">
    <name type="scientific">Timspurckia oligopyrenoides</name>
    <dbReference type="NCBI Taxonomy" id="708627"/>
    <lineage>
        <taxon>Eukaryota</taxon>
        <taxon>Rhodophyta</taxon>
        <taxon>Bangiophyceae</taxon>
        <taxon>Porphyridiales</taxon>
        <taxon>Porphyridiaceae</taxon>
        <taxon>Timspurckia</taxon>
    </lineage>
</organism>
<evidence type="ECO:0000256" key="2">
    <source>
        <dbReference type="SAM" id="MobiDB-lite"/>
    </source>
</evidence>
<dbReference type="PROSITE" id="PS50158">
    <property type="entry name" value="ZF_CCHC"/>
    <property type="match status" value="1"/>
</dbReference>
<accession>A0A7S0ZL53</accession>
<sequence>MNYSHLQFVSVPSGSFVQFSHGLYNRNSKFHSTYQSVPSLLYMQHQLPQTIASSSPGTPSPRPRFRRQTSRRLLPNRSSLPNQSQHNRSQSPRKSRSKSTTSNTLIPRINALSISSNNSTTTTNSNSTKLPSRGRRCSRCGQSGHNSRSCQQIYFQTNSFDKHRARIESRSCVRCKGAGVVACGVCNGCDKLFTTVLKGTIGLPAPPTFEIMSLSHLSYVYRGEGRSEICFRCAGSSLVVCPDCRGLA</sequence>
<evidence type="ECO:0000256" key="1">
    <source>
        <dbReference type="PROSITE-ProRule" id="PRU00047"/>
    </source>
</evidence>
<evidence type="ECO:0000313" key="4">
    <source>
        <dbReference type="EMBL" id="CAD8825298.1"/>
    </source>
</evidence>
<dbReference type="GO" id="GO:0008270">
    <property type="term" value="F:zinc ion binding"/>
    <property type="evidence" value="ECO:0007669"/>
    <property type="project" value="UniProtKB-KW"/>
</dbReference>